<evidence type="ECO:0000256" key="5">
    <source>
        <dbReference type="ARBA" id="ARBA00022857"/>
    </source>
</evidence>
<dbReference type="Pfam" id="PF03015">
    <property type="entry name" value="Sterile"/>
    <property type="match status" value="1"/>
</dbReference>
<evidence type="ECO:0000313" key="13">
    <source>
        <dbReference type="EMBL" id="JAC87721.1"/>
    </source>
</evidence>
<dbReference type="EC" id="1.2.1.84" evidence="10"/>
<comment type="subcellular location">
    <subcellularLocation>
        <location evidence="1">Membrane</location>
        <topology evidence="1">Multi-pass membrane protein</topology>
    </subcellularLocation>
</comment>
<dbReference type="GO" id="GO:0035336">
    <property type="term" value="P:long-chain fatty-acyl-CoA metabolic process"/>
    <property type="evidence" value="ECO:0007669"/>
    <property type="project" value="TreeGrafter"/>
</dbReference>
<dbReference type="PANTHER" id="PTHR11011">
    <property type="entry name" value="MALE STERILITY PROTEIN 2-RELATED"/>
    <property type="match status" value="1"/>
</dbReference>
<feature type="domain" description="Thioester reductase (TE)" evidence="12">
    <location>
        <begin position="16"/>
        <end position="284"/>
    </location>
</feature>
<keyword evidence="8 10" id="KW-0472">Membrane</keyword>
<keyword evidence="5 10" id="KW-0521">NADP</keyword>
<dbReference type="PANTHER" id="PTHR11011:SF60">
    <property type="entry name" value="FATTY ACYL-COA REDUCTASE-RELATED"/>
    <property type="match status" value="1"/>
</dbReference>
<evidence type="ECO:0000256" key="1">
    <source>
        <dbReference type="ARBA" id="ARBA00004141"/>
    </source>
</evidence>
<evidence type="ECO:0000256" key="9">
    <source>
        <dbReference type="ARBA" id="ARBA00052530"/>
    </source>
</evidence>
<dbReference type="InterPro" id="IPR036291">
    <property type="entry name" value="NAD(P)-bd_dom_sf"/>
</dbReference>
<keyword evidence="3 10" id="KW-0444">Lipid biosynthesis</keyword>
<keyword evidence="10" id="KW-0560">Oxidoreductase</keyword>
<evidence type="ECO:0000256" key="6">
    <source>
        <dbReference type="ARBA" id="ARBA00022989"/>
    </source>
</evidence>
<comment type="function">
    <text evidence="10">Catalyzes the reduction of fatty acyl-CoA to fatty alcohols.</text>
</comment>
<evidence type="ECO:0000256" key="10">
    <source>
        <dbReference type="RuleBase" id="RU363097"/>
    </source>
</evidence>
<dbReference type="CDD" id="cd05236">
    <property type="entry name" value="FAR-N_SDR_e"/>
    <property type="match status" value="1"/>
</dbReference>
<evidence type="ECO:0000256" key="8">
    <source>
        <dbReference type="ARBA" id="ARBA00023136"/>
    </source>
</evidence>
<feature type="non-terminal residue" evidence="13">
    <location>
        <position position="1"/>
    </location>
</feature>
<feature type="transmembrane region" description="Helical" evidence="10">
    <location>
        <begin position="473"/>
        <end position="489"/>
    </location>
</feature>
<accession>A0A069DV80</accession>
<reference evidence="13" key="1">
    <citation type="journal article" date="2015" name="J. Med. Entomol.">
        <title>A Deep Insight Into the Sialotranscriptome of the Chagas Disease Vector, Panstrongylus megistus (Hemiptera: Heteroptera).</title>
        <authorList>
            <person name="Ribeiro J.M."/>
            <person name="Schwarz A."/>
            <person name="Francischetti I.M."/>
        </authorList>
    </citation>
    <scope>NUCLEOTIDE SEQUENCE</scope>
    <source>
        <tissue evidence="13">Salivary glands</tissue>
    </source>
</reference>
<dbReference type="CDD" id="cd09071">
    <property type="entry name" value="FAR_C"/>
    <property type="match status" value="1"/>
</dbReference>
<evidence type="ECO:0000256" key="3">
    <source>
        <dbReference type="ARBA" id="ARBA00022516"/>
    </source>
</evidence>
<dbReference type="AlphaFoldDB" id="A0A069DV80"/>
<keyword evidence="6 10" id="KW-1133">Transmembrane helix</keyword>
<dbReference type="GO" id="GO:0102965">
    <property type="term" value="F:alcohol-forming long-chain fatty acyl-CoA reductase activity"/>
    <property type="evidence" value="ECO:0007669"/>
    <property type="project" value="UniProtKB-EC"/>
</dbReference>
<proteinExistence type="evidence at transcript level"/>
<name>A0A069DV80_9HEMI</name>
<sequence length="516" mass="59322">ELSEIQKCFYDKTIFLTGASGFIGSLILENLLRSCIGIRKIYVLLRPKKGKSIEERLELLFQNEIFEKVLKKNPKVKSLVKLMNGDIAEPMCALSDESVNIIREEVNFIVHAAAVLRMDECLKKAYNMNVRSTLHLLQLAETIRELKAFVHVSTAYTHAFRPEIGEEFYKPGYNYQQVKLLLDKLSDEEIAAITPKIVGPWENTYAFTKAVCEDVVSSFAGKFPLAIARPSIVIGCNKEPLEGWINNFYGATGVSLAASLGLMRVWYGDPDNTADIIPADKVVTGIIASMWYTTVTCKTSEHQTVQIYNMVSSPKVPTTWDGYMALVEKYAIQDKIVYMNTIGSYNFRLQPRKWLYFIQMYTMQLLPAVLIDLYLVLTGNKARLLNGYVKIHKFNMALSFYCKNELIFHQKNMDNMWNSMSELDKQLFNFDLSNFDWELNHLRIIRAIRVYILKDPMETLPLARTKYARESRIRNAVLAIIGICLYTYIHDYVTGILQSVFHIIMTLLKRINFIIF</sequence>
<dbReference type="InterPro" id="IPR013120">
    <property type="entry name" value="FAR_NAD-bd"/>
</dbReference>
<evidence type="ECO:0000256" key="7">
    <source>
        <dbReference type="ARBA" id="ARBA00023098"/>
    </source>
</evidence>
<dbReference type="GO" id="GO:0005777">
    <property type="term" value="C:peroxisome"/>
    <property type="evidence" value="ECO:0007669"/>
    <property type="project" value="TreeGrafter"/>
</dbReference>
<dbReference type="Pfam" id="PF07993">
    <property type="entry name" value="NAD_binding_4"/>
    <property type="match status" value="1"/>
</dbReference>
<evidence type="ECO:0000259" key="12">
    <source>
        <dbReference type="Pfam" id="PF07993"/>
    </source>
</evidence>
<dbReference type="InterPro" id="IPR026055">
    <property type="entry name" value="FAR"/>
</dbReference>
<comment type="similarity">
    <text evidence="2 10">Belongs to the fatty acyl-CoA reductase family.</text>
</comment>
<comment type="catalytic activity">
    <reaction evidence="9 10">
        <text>a long-chain fatty acyl-CoA + 2 NADPH + 2 H(+) = a long-chain primary fatty alcohol + 2 NADP(+) + CoA</text>
        <dbReference type="Rhea" id="RHEA:52716"/>
        <dbReference type="ChEBI" id="CHEBI:15378"/>
        <dbReference type="ChEBI" id="CHEBI:57287"/>
        <dbReference type="ChEBI" id="CHEBI:57783"/>
        <dbReference type="ChEBI" id="CHEBI:58349"/>
        <dbReference type="ChEBI" id="CHEBI:77396"/>
        <dbReference type="ChEBI" id="CHEBI:83139"/>
        <dbReference type="EC" id="1.2.1.84"/>
    </reaction>
</comment>
<evidence type="ECO:0000259" key="11">
    <source>
        <dbReference type="Pfam" id="PF03015"/>
    </source>
</evidence>
<dbReference type="InterPro" id="IPR033640">
    <property type="entry name" value="FAR_C"/>
</dbReference>
<evidence type="ECO:0000256" key="4">
    <source>
        <dbReference type="ARBA" id="ARBA00022692"/>
    </source>
</evidence>
<feature type="transmembrane region" description="Helical" evidence="10">
    <location>
        <begin position="354"/>
        <end position="377"/>
    </location>
</feature>
<keyword evidence="7 10" id="KW-0443">Lipid metabolism</keyword>
<dbReference type="FunFam" id="3.40.50.720:FF:000143">
    <property type="entry name" value="Fatty acyl-CoA reductase"/>
    <property type="match status" value="1"/>
</dbReference>
<dbReference type="GO" id="GO:0080019">
    <property type="term" value="F:alcohol-forming very long-chain fatty acyl-CoA reductase activity"/>
    <property type="evidence" value="ECO:0007669"/>
    <property type="project" value="InterPro"/>
</dbReference>
<feature type="domain" description="Fatty acyl-CoA reductase C-terminal" evidence="11">
    <location>
        <begin position="364"/>
        <end position="455"/>
    </location>
</feature>
<protein>
    <recommendedName>
        <fullName evidence="10">Fatty acyl-CoA reductase</fullName>
        <ecNumber evidence="10">1.2.1.84</ecNumber>
    </recommendedName>
</protein>
<dbReference type="SUPFAM" id="SSF51735">
    <property type="entry name" value="NAD(P)-binding Rossmann-fold domains"/>
    <property type="match status" value="1"/>
</dbReference>
<dbReference type="GO" id="GO:0016020">
    <property type="term" value="C:membrane"/>
    <property type="evidence" value="ECO:0007669"/>
    <property type="project" value="UniProtKB-SubCell"/>
</dbReference>
<keyword evidence="4 10" id="KW-0812">Transmembrane</keyword>
<organism evidence="13">
    <name type="scientific">Panstrongylus megistus</name>
    <dbReference type="NCBI Taxonomy" id="65343"/>
    <lineage>
        <taxon>Eukaryota</taxon>
        <taxon>Metazoa</taxon>
        <taxon>Ecdysozoa</taxon>
        <taxon>Arthropoda</taxon>
        <taxon>Hexapoda</taxon>
        <taxon>Insecta</taxon>
        <taxon>Pterygota</taxon>
        <taxon>Neoptera</taxon>
        <taxon>Paraneoptera</taxon>
        <taxon>Hemiptera</taxon>
        <taxon>Heteroptera</taxon>
        <taxon>Panheteroptera</taxon>
        <taxon>Cimicomorpha</taxon>
        <taxon>Reduviidae</taxon>
        <taxon>Triatominae</taxon>
        <taxon>Panstrongylus</taxon>
    </lineage>
</organism>
<dbReference type="EMBL" id="GBGD01001168">
    <property type="protein sequence ID" value="JAC87721.1"/>
    <property type="molecule type" value="mRNA"/>
</dbReference>
<dbReference type="Gene3D" id="3.40.50.720">
    <property type="entry name" value="NAD(P)-binding Rossmann-like Domain"/>
    <property type="match status" value="1"/>
</dbReference>
<evidence type="ECO:0000256" key="2">
    <source>
        <dbReference type="ARBA" id="ARBA00005928"/>
    </source>
</evidence>